<feature type="domain" description="F-box" evidence="1">
    <location>
        <begin position="538"/>
        <end position="581"/>
    </location>
</feature>
<protein>
    <recommendedName>
        <fullName evidence="1">F-box domain-containing protein</fullName>
    </recommendedName>
</protein>
<dbReference type="InterPro" id="IPR036047">
    <property type="entry name" value="F-box-like_dom_sf"/>
</dbReference>
<reference evidence="2 3" key="1">
    <citation type="journal article" date="2018" name="Evol. Lett.">
        <title>Horizontal gene cluster transfer increased hallucinogenic mushroom diversity.</title>
        <authorList>
            <person name="Reynolds H.T."/>
            <person name="Vijayakumar V."/>
            <person name="Gluck-Thaler E."/>
            <person name="Korotkin H.B."/>
            <person name="Matheny P.B."/>
            <person name="Slot J.C."/>
        </authorList>
    </citation>
    <scope>NUCLEOTIDE SEQUENCE [LARGE SCALE GENOMIC DNA]</scope>
    <source>
        <strain evidence="2 3">2631</strain>
    </source>
</reference>
<proteinExistence type="predicted"/>
<dbReference type="OrthoDB" id="3059726at2759"/>
<dbReference type="SUPFAM" id="SSF81383">
    <property type="entry name" value="F-box domain"/>
    <property type="match status" value="2"/>
</dbReference>
<dbReference type="Gene3D" id="1.20.1280.50">
    <property type="match status" value="1"/>
</dbReference>
<dbReference type="AlphaFoldDB" id="A0A409XCR0"/>
<organism evidence="2 3">
    <name type="scientific">Psilocybe cyanescens</name>
    <dbReference type="NCBI Taxonomy" id="93625"/>
    <lineage>
        <taxon>Eukaryota</taxon>
        <taxon>Fungi</taxon>
        <taxon>Dikarya</taxon>
        <taxon>Basidiomycota</taxon>
        <taxon>Agaricomycotina</taxon>
        <taxon>Agaricomycetes</taxon>
        <taxon>Agaricomycetidae</taxon>
        <taxon>Agaricales</taxon>
        <taxon>Agaricineae</taxon>
        <taxon>Strophariaceae</taxon>
        <taxon>Psilocybe</taxon>
    </lineage>
</organism>
<gene>
    <name evidence="2" type="ORF">CVT25_009942</name>
</gene>
<evidence type="ECO:0000313" key="3">
    <source>
        <dbReference type="Proteomes" id="UP000283269"/>
    </source>
</evidence>
<keyword evidence="3" id="KW-1185">Reference proteome</keyword>
<dbReference type="InterPro" id="IPR001810">
    <property type="entry name" value="F-box_dom"/>
</dbReference>
<accession>A0A409XCR0</accession>
<comment type="caution">
    <text evidence="2">The sequence shown here is derived from an EMBL/GenBank/DDBJ whole genome shotgun (WGS) entry which is preliminary data.</text>
</comment>
<dbReference type="InParanoid" id="A0A409XCR0"/>
<evidence type="ECO:0000259" key="1">
    <source>
        <dbReference type="Pfam" id="PF12937"/>
    </source>
</evidence>
<dbReference type="Pfam" id="PF12937">
    <property type="entry name" value="F-box-like"/>
    <property type="match status" value="1"/>
</dbReference>
<dbReference type="STRING" id="93625.A0A409XCR0"/>
<dbReference type="Proteomes" id="UP000283269">
    <property type="component" value="Unassembled WGS sequence"/>
</dbReference>
<dbReference type="EMBL" id="NHYD01002059">
    <property type="protein sequence ID" value="PPQ88562.1"/>
    <property type="molecule type" value="Genomic_DNA"/>
</dbReference>
<name>A0A409XCR0_PSICY</name>
<evidence type="ECO:0000313" key="2">
    <source>
        <dbReference type="EMBL" id="PPQ88562.1"/>
    </source>
</evidence>
<sequence>MNQLPQELEDFILQYLNGDPASLKMSSLVCHRFAYTARKYLFSTIVLEFSSYGDPQTLPARFMHLLLSSPYICDFVQNLSIIDNRYKIGGPTHLRFDTILPTCLPLLRNLRRVAVESMTLTSLMWNAMSQDVQLALEETFRSPLLVSISFYRILDLPLALLSGCPSLQSLSLKLVTFRKEDMALKEGNSENRQPRLELDAEISPSPSQALSIKPECRPQLTSLLLMLSDPLFNFFATWVTNHLSPLDISRVRRLSVSMTMEYYDHGNVWTLLSATASSLEVFCFSPVFGVYSAMVVVTAADPLRPFHFAPHTVGSSNTIAINPIDISTLHHLRILRLRLGMIQTLFRNRAPTNFSPWVLKLIARLNSEHMEEISLKIDLAHQLRGRVPQGSQNNSDLESWAALDSALAENCPSLRNFTIYILQDWDLGSSTDLLDDDAAESEMRQLSSLRNQLSTLANRGVLHIKAAHCMSLFSSSVLFKHPPSVCFGYEVPADAKYYDAWTHCGLTGDAQARHYIRIFCVSGLPLVAPEFLAIMPCEALPVELEQHILSYLKDDIPSLRACSLTCRRWVYSTQRYLFARILLDFRHVLFPSQADPPDRFCQLLLSCPRISAYVKELSIVISHGMEDQDLRRLTDILQVCLPLLGHLRGINLGRGTSSSVISGSTSIPGIRKKVYIWPVSWHFLPSVVRGELSTTFRSHSLVNIRLAHMRGVPLSVLALAGCPRLEGLFLEDVTFDGVLADSSQVQAERAMAMAQMRPSKDAVLQGQRRPLKTLRLALSEPALQTFAQWATSLECPLDISTVEHLSVTMIKQYADHGWINALLDECADSLRTFCCRIEIQGKYNILIAGILSHDDVLLTMMIILPYLH</sequence>